<evidence type="ECO:0000256" key="3">
    <source>
        <dbReference type="ARBA" id="ARBA00022525"/>
    </source>
</evidence>
<evidence type="ECO:0000256" key="5">
    <source>
        <dbReference type="ARBA" id="ARBA00022801"/>
    </source>
</evidence>
<dbReference type="InterPro" id="IPR013320">
    <property type="entry name" value="ConA-like_dom_sf"/>
</dbReference>
<evidence type="ECO:0000313" key="12">
    <source>
        <dbReference type="Proteomes" id="UP000053144"/>
    </source>
</evidence>
<evidence type="ECO:0000256" key="1">
    <source>
        <dbReference type="ARBA" id="ARBA00022512"/>
    </source>
</evidence>
<dbReference type="OMA" id="DEYSITW"/>
<dbReference type="EMBL" id="CM003373">
    <property type="protein sequence ID" value="KOM37875.1"/>
    <property type="molecule type" value="Genomic_DNA"/>
</dbReference>
<dbReference type="InterPro" id="IPR010713">
    <property type="entry name" value="XET_C"/>
</dbReference>
<dbReference type="PROSITE" id="PS51762">
    <property type="entry name" value="GH16_2"/>
    <property type="match status" value="1"/>
</dbReference>
<evidence type="ECO:0000256" key="6">
    <source>
        <dbReference type="ARBA" id="ARBA00023157"/>
    </source>
</evidence>
<evidence type="ECO:0000256" key="4">
    <source>
        <dbReference type="ARBA" id="ARBA00022679"/>
    </source>
</evidence>
<sequence length="265" mass="31426">MLHLHKQQTFCFVLLLFVAAVIVYGRKTADVSFQQNYKVVWGNRHVFFLQHGREVQLSIDKTSGFYNFIHVKHLTSRVYEHMGEKHDEIDFEFLGNNGEPHMLQTNIFANDEGGREQRHTLWFDPTIDFHSYGVLWNQHQIVFYVDEIPIRVFKNNSKVGVSFPWQEMHVTGSIWNGEPWASNGKRIDWNQAPFTAHFQGFNIHACKTPNTNNFFCYSPFLWWNNHKHCQLNPLQQKAYQYVTKKHLVYDYCSDRGQLHKECQIN</sequence>
<keyword evidence="3 9" id="KW-0964">Secreted</keyword>
<feature type="chain" id="PRO_5005395042" description="Xyloglucan endotransglucosylase/hydrolase" evidence="9">
    <location>
        <begin position="26"/>
        <end position="265"/>
    </location>
</feature>
<gene>
    <name evidence="11" type="ORF">LR48_Vigan03g125700</name>
</gene>
<dbReference type="GO" id="GO:0010411">
    <property type="term" value="P:xyloglucan metabolic process"/>
    <property type="evidence" value="ECO:0007669"/>
    <property type="project" value="InterPro"/>
</dbReference>
<evidence type="ECO:0000256" key="8">
    <source>
        <dbReference type="PIRSR" id="PIRSR005604-1"/>
    </source>
</evidence>
<dbReference type="GO" id="GO:0004553">
    <property type="term" value="F:hydrolase activity, hydrolyzing O-glycosyl compounds"/>
    <property type="evidence" value="ECO:0007669"/>
    <property type="project" value="InterPro"/>
</dbReference>
<dbReference type="GO" id="GO:0016762">
    <property type="term" value="F:xyloglucan:xyloglucosyl transferase activity"/>
    <property type="evidence" value="ECO:0007669"/>
    <property type="project" value="UniProtKB-EC"/>
</dbReference>
<feature type="active site" description="Proton donor" evidence="8">
    <location>
        <position position="92"/>
    </location>
</feature>
<dbReference type="GO" id="GO:0071555">
    <property type="term" value="P:cell wall organization"/>
    <property type="evidence" value="ECO:0007669"/>
    <property type="project" value="UniProtKB-KW"/>
</dbReference>
<comment type="PTM">
    <text evidence="9">Contains at least one intrachain disulfide bond essential for its enzymatic activity.</text>
</comment>
<dbReference type="Proteomes" id="UP000053144">
    <property type="component" value="Chromosome 3"/>
</dbReference>
<dbReference type="STRING" id="3914.A0A0L9U508"/>
<reference evidence="12" key="1">
    <citation type="journal article" date="2015" name="Proc. Natl. Acad. Sci. U.S.A.">
        <title>Genome sequencing of adzuki bean (Vigna angularis) provides insight into high starch and low fat accumulation and domestication.</title>
        <authorList>
            <person name="Yang K."/>
            <person name="Tian Z."/>
            <person name="Chen C."/>
            <person name="Luo L."/>
            <person name="Zhao B."/>
            <person name="Wang Z."/>
            <person name="Yu L."/>
            <person name="Li Y."/>
            <person name="Sun Y."/>
            <person name="Li W."/>
            <person name="Chen Y."/>
            <person name="Li Y."/>
            <person name="Zhang Y."/>
            <person name="Ai D."/>
            <person name="Zhao J."/>
            <person name="Shang C."/>
            <person name="Ma Y."/>
            <person name="Wu B."/>
            <person name="Wang M."/>
            <person name="Gao L."/>
            <person name="Sun D."/>
            <person name="Zhang P."/>
            <person name="Guo F."/>
            <person name="Wang W."/>
            <person name="Li Y."/>
            <person name="Wang J."/>
            <person name="Varshney R.K."/>
            <person name="Wang J."/>
            <person name="Ling H.Q."/>
            <person name="Wan P."/>
        </authorList>
    </citation>
    <scope>NUCLEOTIDE SEQUENCE</scope>
    <source>
        <strain evidence="12">cv. Jingnong 6</strain>
    </source>
</reference>
<feature type="signal peptide" evidence="9">
    <location>
        <begin position="1"/>
        <end position="25"/>
    </location>
</feature>
<dbReference type="PIRSF" id="PIRSF005604">
    <property type="entry name" value="XET"/>
    <property type="match status" value="1"/>
</dbReference>
<evidence type="ECO:0000256" key="2">
    <source>
        <dbReference type="ARBA" id="ARBA00022523"/>
    </source>
</evidence>
<dbReference type="Gramene" id="KOM37875">
    <property type="protein sequence ID" value="KOM37875"/>
    <property type="gene ID" value="LR48_Vigan03g125700"/>
</dbReference>
<keyword evidence="6" id="KW-1015">Disulfide bond</keyword>
<keyword evidence="5 9" id="KW-0378">Hydrolase</keyword>
<dbReference type="EC" id="2.4.1.207" evidence="9"/>
<dbReference type="SUPFAM" id="SSF49899">
    <property type="entry name" value="Concanavalin A-like lectins/glucanases"/>
    <property type="match status" value="1"/>
</dbReference>
<evidence type="ECO:0000259" key="10">
    <source>
        <dbReference type="PROSITE" id="PS51762"/>
    </source>
</evidence>
<keyword evidence="7 9" id="KW-0326">Glycosidase</keyword>
<evidence type="ECO:0000256" key="7">
    <source>
        <dbReference type="ARBA" id="ARBA00023295"/>
    </source>
</evidence>
<comment type="similarity">
    <text evidence="9">Belongs to the glycosyl hydrolase 16 family.</text>
</comment>
<evidence type="ECO:0000256" key="9">
    <source>
        <dbReference type="RuleBase" id="RU361120"/>
    </source>
</evidence>
<keyword evidence="1 9" id="KW-0134">Cell wall</keyword>
<protein>
    <recommendedName>
        <fullName evidence="9">Xyloglucan endotransglucosylase/hydrolase</fullName>
        <ecNumber evidence="9">2.4.1.207</ecNumber>
    </recommendedName>
</protein>
<feature type="active site" description="Nucleophile" evidence="8">
    <location>
        <position position="88"/>
    </location>
</feature>
<keyword evidence="9" id="KW-0732">Signal</keyword>
<keyword evidence="9" id="KW-0961">Cell wall biogenesis/degradation</keyword>
<dbReference type="InterPro" id="IPR000757">
    <property type="entry name" value="Beta-glucanase-like"/>
</dbReference>
<dbReference type="InterPro" id="IPR016455">
    <property type="entry name" value="XTH"/>
</dbReference>
<proteinExistence type="inferred from homology"/>
<comment type="function">
    <text evidence="9">Catalyzes xyloglucan endohydrolysis (XEH) and/or endotransglycosylation (XET). Cleaves and religates xyloglucan polymers, an essential constituent of the primary cell wall, and thereby participates in cell wall construction of growing tissues.</text>
</comment>
<dbReference type="InterPro" id="IPR044791">
    <property type="entry name" value="Beta-glucanase/XTH"/>
</dbReference>
<dbReference type="AlphaFoldDB" id="A0A0L9U508"/>
<feature type="domain" description="GH16" evidence="10">
    <location>
        <begin position="1"/>
        <end position="198"/>
    </location>
</feature>
<dbReference type="Gene3D" id="2.60.120.200">
    <property type="match status" value="1"/>
</dbReference>
<keyword evidence="2 9" id="KW-0052">Apoplast</keyword>
<keyword evidence="4 9" id="KW-0808">Transferase</keyword>
<dbReference type="GO" id="GO:0042546">
    <property type="term" value="P:cell wall biogenesis"/>
    <property type="evidence" value="ECO:0007669"/>
    <property type="project" value="InterPro"/>
</dbReference>
<dbReference type="Pfam" id="PF06955">
    <property type="entry name" value="XET_C"/>
    <property type="match status" value="1"/>
</dbReference>
<dbReference type="GO" id="GO:0048046">
    <property type="term" value="C:apoplast"/>
    <property type="evidence" value="ECO:0007669"/>
    <property type="project" value="UniProtKB-SubCell"/>
</dbReference>
<dbReference type="PANTHER" id="PTHR31062">
    <property type="entry name" value="XYLOGLUCAN ENDOTRANSGLUCOSYLASE/HYDROLASE PROTEIN 8-RELATED"/>
    <property type="match status" value="1"/>
</dbReference>
<evidence type="ECO:0000313" key="11">
    <source>
        <dbReference type="EMBL" id="KOM37875.1"/>
    </source>
</evidence>
<organism evidence="11 12">
    <name type="scientific">Phaseolus angularis</name>
    <name type="common">Azuki bean</name>
    <name type="synonym">Vigna angularis</name>
    <dbReference type="NCBI Taxonomy" id="3914"/>
    <lineage>
        <taxon>Eukaryota</taxon>
        <taxon>Viridiplantae</taxon>
        <taxon>Streptophyta</taxon>
        <taxon>Embryophyta</taxon>
        <taxon>Tracheophyta</taxon>
        <taxon>Spermatophyta</taxon>
        <taxon>Magnoliopsida</taxon>
        <taxon>eudicotyledons</taxon>
        <taxon>Gunneridae</taxon>
        <taxon>Pentapetalae</taxon>
        <taxon>rosids</taxon>
        <taxon>fabids</taxon>
        <taxon>Fabales</taxon>
        <taxon>Fabaceae</taxon>
        <taxon>Papilionoideae</taxon>
        <taxon>50 kb inversion clade</taxon>
        <taxon>NPAAA clade</taxon>
        <taxon>indigoferoid/millettioid clade</taxon>
        <taxon>Phaseoleae</taxon>
        <taxon>Vigna</taxon>
    </lineage>
</organism>
<comment type="subcellular location">
    <subcellularLocation>
        <location evidence="9">Secreted</location>
        <location evidence="9">Cell wall</location>
    </subcellularLocation>
    <subcellularLocation>
        <location evidence="9">Secreted</location>
        <location evidence="9">Extracellular space</location>
        <location evidence="9">Apoplast</location>
    </subcellularLocation>
</comment>
<dbReference type="Pfam" id="PF00722">
    <property type="entry name" value="Glyco_hydro_16"/>
    <property type="match status" value="1"/>
</dbReference>
<accession>A0A0L9U508</accession>
<name>A0A0L9U508_PHAAN</name>